<dbReference type="InterPro" id="IPR010140">
    <property type="entry name" value="Histidinol_P_phosphatase_HisJ"/>
</dbReference>
<dbReference type="eggNOG" id="ENOG502RXUQ">
    <property type="taxonomic scope" value="Eukaryota"/>
</dbReference>
<dbReference type="NCBIfam" id="TIGR01856">
    <property type="entry name" value="hisJ_fam"/>
    <property type="match status" value="1"/>
</dbReference>
<dbReference type="EMBL" id="FO082052">
    <property type="protein sequence ID" value="CCE81181.1"/>
    <property type="molecule type" value="Genomic_DNA"/>
</dbReference>
<keyword evidence="4 8" id="KW-0028">Amino-acid biosynthesis</keyword>
<evidence type="ECO:0000256" key="3">
    <source>
        <dbReference type="ARBA" id="ARBA00013085"/>
    </source>
</evidence>
<dbReference type="Pfam" id="PF02811">
    <property type="entry name" value="PHP"/>
    <property type="match status" value="1"/>
</dbReference>
<keyword evidence="6 8" id="KW-0368">Histidine biosynthesis</keyword>
<dbReference type="InterPro" id="IPR004013">
    <property type="entry name" value="PHP_dom"/>
</dbReference>
<evidence type="ECO:0000256" key="7">
    <source>
        <dbReference type="ARBA" id="ARBA00049158"/>
    </source>
</evidence>
<dbReference type="HOGENOM" id="CLU_054611_0_1_1"/>
<evidence type="ECO:0000256" key="2">
    <source>
        <dbReference type="ARBA" id="ARBA00009152"/>
    </source>
</evidence>
<dbReference type="Gene3D" id="3.20.20.140">
    <property type="entry name" value="Metal-dependent hydrolases"/>
    <property type="match status" value="1"/>
</dbReference>
<gene>
    <name evidence="10" type="primary">Piso0_003532</name>
    <name evidence="10" type="ORF">GNLVRS01_PISO0G14394g</name>
    <name evidence="11" type="ORF">GNLVRS01_PISO0H14395g</name>
</gene>
<dbReference type="UniPathway" id="UPA00031">
    <property type="reaction ID" value="UER00013"/>
</dbReference>
<reference evidence="10" key="1">
    <citation type="submission" date="2011-10" db="EMBL/GenBank/DDBJ databases">
        <authorList>
            <person name="Genoscope - CEA"/>
        </authorList>
    </citation>
    <scope>NUCLEOTIDE SEQUENCE</scope>
</reference>
<evidence type="ECO:0000256" key="5">
    <source>
        <dbReference type="ARBA" id="ARBA00022801"/>
    </source>
</evidence>
<keyword evidence="12" id="KW-1185">Reference proteome</keyword>
<dbReference type="PANTHER" id="PTHR21039:SF0">
    <property type="entry name" value="HISTIDINOL-PHOSPHATASE"/>
    <property type="match status" value="1"/>
</dbReference>
<evidence type="ECO:0000256" key="1">
    <source>
        <dbReference type="ARBA" id="ARBA00004970"/>
    </source>
</evidence>
<name>G8YJC1_PICSO</name>
<dbReference type="AlphaFoldDB" id="G8YJC1"/>
<dbReference type="PANTHER" id="PTHR21039">
    <property type="entry name" value="HISTIDINOL PHOSPHATASE-RELATED"/>
    <property type="match status" value="1"/>
</dbReference>
<dbReference type="EMBL" id="FO082053">
    <property type="protein sequence ID" value="CCE80416.1"/>
    <property type="molecule type" value="Genomic_DNA"/>
</dbReference>
<protein>
    <recommendedName>
        <fullName evidence="3 8">Histidinol-phosphatase</fullName>
        <shortName evidence="8">HolPase</shortName>
        <ecNumber evidence="3 8">3.1.3.15</ecNumber>
    </recommendedName>
</protein>
<dbReference type="GO" id="GO:0004401">
    <property type="term" value="F:histidinol-phosphatase activity"/>
    <property type="evidence" value="ECO:0007669"/>
    <property type="project" value="UniProtKB-UniRule"/>
</dbReference>
<dbReference type="STRING" id="559304.G8YJC1"/>
<evidence type="ECO:0000256" key="4">
    <source>
        <dbReference type="ARBA" id="ARBA00022605"/>
    </source>
</evidence>
<organism evidence="10 12">
    <name type="scientific">Pichia sorbitophila (strain ATCC MYA-4447 / BCRC 22081 / CBS 7064 / NBRC 10061 / NRRL Y-12695)</name>
    <name type="common">Hybrid yeast</name>
    <dbReference type="NCBI Taxonomy" id="559304"/>
    <lineage>
        <taxon>Eukaryota</taxon>
        <taxon>Fungi</taxon>
        <taxon>Dikarya</taxon>
        <taxon>Ascomycota</taxon>
        <taxon>Saccharomycotina</taxon>
        <taxon>Pichiomycetes</taxon>
        <taxon>Debaryomycetaceae</taxon>
        <taxon>Millerozyma</taxon>
    </lineage>
</organism>
<comment type="catalytic activity">
    <reaction evidence="7 8">
        <text>L-histidinol phosphate + H2O = L-histidinol + phosphate</text>
        <dbReference type="Rhea" id="RHEA:14465"/>
        <dbReference type="ChEBI" id="CHEBI:15377"/>
        <dbReference type="ChEBI" id="CHEBI:43474"/>
        <dbReference type="ChEBI" id="CHEBI:57699"/>
        <dbReference type="ChEBI" id="CHEBI:57980"/>
        <dbReference type="EC" id="3.1.3.15"/>
    </reaction>
</comment>
<proteinExistence type="inferred from homology"/>
<sequence length="319" mass="37229">MHSHHSHSGSYISHGSDDLDSVVKRAHELGFKTFCLTEHAPRLDDIYLYPEEIEKDYNVKNLFSNFENYLVHAQKVQEEYRNSNMKILVGVEIEGIDEKHIAYTREEILKNPVINMSVGSVHFVNHIPIDFDAEQWLQARDSISEKTTRALYKAYFLLQNQVIAGVKPLVIGHFDLIRLFQPEDEIDPTTGKSLREVNLERDWPEVWEIIIKNIKLVQSYGGLFELNSSAIRKGWSTPYPRRDICDAIIKFGDARFCLSDDSHSIKQVGLNYGKMWDYVIHSLRLDYVYSLDIDEQNKTIIRKDPVDTLTQDRFWCQYK</sequence>
<dbReference type="GO" id="GO:0005737">
    <property type="term" value="C:cytoplasm"/>
    <property type="evidence" value="ECO:0007669"/>
    <property type="project" value="TreeGrafter"/>
</dbReference>
<evidence type="ECO:0000259" key="9">
    <source>
        <dbReference type="Pfam" id="PF02811"/>
    </source>
</evidence>
<comment type="pathway">
    <text evidence="1 8">Amino-acid biosynthesis; L-histidine biosynthesis; L-histidine from 5-phospho-alpha-D-ribose 1-diphosphate: step 8/9.</text>
</comment>
<dbReference type="OrthoDB" id="5957391at2759"/>
<reference evidence="12" key="2">
    <citation type="journal article" date="2012" name="G3 (Bethesda)">
        <title>Pichia sorbitophila, an interspecies yeast hybrid reveals early steps of genome resolution following polyploidization.</title>
        <authorList>
            <person name="Leh Louis V."/>
            <person name="Despons L."/>
            <person name="Friedrich A."/>
            <person name="Martin T."/>
            <person name="Durrens P."/>
            <person name="Casaregola S."/>
            <person name="Neuveglise C."/>
            <person name="Fairhead C."/>
            <person name="Marck C."/>
            <person name="Cruz J.A."/>
            <person name="Straub M.L."/>
            <person name="Kugler V."/>
            <person name="Sacerdot C."/>
            <person name="Uzunov Z."/>
            <person name="Thierry A."/>
            <person name="Weiss S."/>
            <person name="Bleykasten C."/>
            <person name="De Montigny J."/>
            <person name="Jacques N."/>
            <person name="Jung P."/>
            <person name="Lemaire M."/>
            <person name="Mallet S."/>
            <person name="Morel G."/>
            <person name="Richard G.F."/>
            <person name="Sarkar A."/>
            <person name="Savel G."/>
            <person name="Schacherer J."/>
            <person name="Seret M.L."/>
            <person name="Talla E."/>
            <person name="Samson G."/>
            <person name="Jubin C."/>
            <person name="Poulain J."/>
            <person name="Vacherie B."/>
            <person name="Barbe V."/>
            <person name="Pelletier E."/>
            <person name="Sherman D.J."/>
            <person name="Westhof E."/>
            <person name="Weissenbach J."/>
            <person name="Baret P.V."/>
            <person name="Wincker P."/>
            <person name="Gaillardin C."/>
            <person name="Dujon B."/>
            <person name="Souciet J.L."/>
        </authorList>
    </citation>
    <scope>NUCLEOTIDE SEQUENCE [LARGE SCALE GENOMIC DNA]</scope>
    <source>
        <strain evidence="12">ATCC MYA-4447 / BCRC 22081 / CBS 7064 / NBRC 10061 / NRRL Y-12695</strain>
    </source>
</reference>
<dbReference type="InterPro" id="IPR016195">
    <property type="entry name" value="Pol/histidinol_Pase-like"/>
</dbReference>
<dbReference type="Proteomes" id="UP000005222">
    <property type="component" value="Chromosome H"/>
</dbReference>
<dbReference type="EC" id="3.1.3.15" evidence="3 8"/>
<evidence type="ECO:0000313" key="12">
    <source>
        <dbReference type="Proteomes" id="UP000005222"/>
    </source>
</evidence>
<evidence type="ECO:0000256" key="6">
    <source>
        <dbReference type="ARBA" id="ARBA00023102"/>
    </source>
</evidence>
<dbReference type="FunCoup" id="G8YJC1">
    <property type="interactions" value="193"/>
</dbReference>
<evidence type="ECO:0000313" key="11">
    <source>
        <dbReference type="EMBL" id="CCE81181.1"/>
    </source>
</evidence>
<evidence type="ECO:0000313" key="10">
    <source>
        <dbReference type="EMBL" id="CCE80416.1"/>
    </source>
</evidence>
<dbReference type="GO" id="GO:0000105">
    <property type="term" value="P:L-histidine biosynthetic process"/>
    <property type="evidence" value="ECO:0007669"/>
    <property type="project" value="UniProtKB-UniRule"/>
</dbReference>
<keyword evidence="5 8" id="KW-0378">Hydrolase</keyword>
<dbReference type="InParanoid" id="G8YJC1"/>
<comment type="similarity">
    <text evidence="2 8">Belongs to the PHP hydrolase family. HisK subfamily.</text>
</comment>
<dbReference type="Proteomes" id="UP000005222">
    <property type="component" value="Chromosome G"/>
</dbReference>
<dbReference type="CDD" id="cd12110">
    <property type="entry name" value="PHP_HisPPase_Hisj_like"/>
    <property type="match status" value="1"/>
</dbReference>
<accession>G8YJC1</accession>
<feature type="domain" description="PHP" evidence="9">
    <location>
        <begin position="4"/>
        <end position="229"/>
    </location>
</feature>
<dbReference type="SUPFAM" id="SSF89550">
    <property type="entry name" value="PHP domain-like"/>
    <property type="match status" value="1"/>
</dbReference>
<evidence type="ECO:0000256" key="8">
    <source>
        <dbReference type="RuleBase" id="RU366003"/>
    </source>
</evidence>